<feature type="domain" description="F-box" evidence="2">
    <location>
        <begin position="70"/>
        <end position="110"/>
    </location>
</feature>
<gene>
    <name evidence="3" type="ORF">R1sor_023846</name>
</gene>
<dbReference type="Proteomes" id="UP001633002">
    <property type="component" value="Unassembled WGS sequence"/>
</dbReference>
<accession>A0ABD3GS27</accession>
<dbReference type="InterPro" id="IPR001810">
    <property type="entry name" value="F-box_dom"/>
</dbReference>
<name>A0ABD3GS27_9MARC</name>
<dbReference type="InterPro" id="IPR036047">
    <property type="entry name" value="F-box-like_dom_sf"/>
</dbReference>
<proteinExistence type="predicted"/>
<dbReference type="Pfam" id="PF12937">
    <property type="entry name" value="F-box-like"/>
    <property type="match status" value="1"/>
</dbReference>
<dbReference type="InterPro" id="IPR040267">
    <property type="entry name" value="EID1-like"/>
</dbReference>
<dbReference type="AlphaFoldDB" id="A0ABD3GS27"/>
<dbReference type="PANTHER" id="PTHR31348">
    <property type="entry name" value="EID1-LIKE F-BOX PROTEIN 2-RELATED"/>
    <property type="match status" value="1"/>
</dbReference>
<evidence type="ECO:0000313" key="3">
    <source>
        <dbReference type="EMBL" id="KAL3680890.1"/>
    </source>
</evidence>
<organism evidence="3 4">
    <name type="scientific">Riccia sorocarpa</name>
    <dbReference type="NCBI Taxonomy" id="122646"/>
    <lineage>
        <taxon>Eukaryota</taxon>
        <taxon>Viridiplantae</taxon>
        <taxon>Streptophyta</taxon>
        <taxon>Embryophyta</taxon>
        <taxon>Marchantiophyta</taxon>
        <taxon>Marchantiopsida</taxon>
        <taxon>Marchantiidae</taxon>
        <taxon>Marchantiales</taxon>
        <taxon>Ricciaceae</taxon>
        <taxon>Riccia</taxon>
    </lineage>
</organism>
<dbReference type="PANTHER" id="PTHR31348:SF4">
    <property type="entry name" value="PHYTOCHROME A-ASSOCIATED F-BOX PROTEIN"/>
    <property type="match status" value="1"/>
</dbReference>
<keyword evidence="4" id="KW-1185">Reference proteome</keyword>
<comment type="caution">
    <text evidence="3">The sequence shown here is derived from an EMBL/GenBank/DDBJ whole genome shotgun (WGS) entry which is preliminary data.</text>
</comment>
<evidence type="ECO:0000256" key="1">
    <source>
        <dbReference type="SAM" id="MobiDB-lite"/>
    </source>
</evidence>
<feature type="region of interest" description="Disordered" evidence="1">
    <location>
        <begin position="345"/>
        <end position="364"/>
    </location>
</feature>
<evidence type="ECO:0000259" key="2">
    <source>
        <dbReference type="Pfam" id="PF12937"/>
    </source>
</evidence>
<reference evidence="3 4" key="1">
    <citation type="submission" date="2024-09" db="EMBL/GenBank/DDBJ databases">
        <title>Chromosome-scale assembly of Riccia sorocarpa.</title>
        <authorList>
            <person name="Paukszto L."/>
        </authorList>
    </citation>
    <scope>NUCLEOTIDE SEQUENCE [LARGE SCALE GENOMIC DNA]</scope>
    <source>
        <strain evidence="3">LP-2024</strain>
        <tissue evidence="3">Aerial parts of the thallus</tissue>
    </source>
</reference>
<dbReference type="Gene3D" id="1.20.1280.50">
    <property type="match status" value="1"/>
</dbReference>
<sequence length="502" mass="56988">MAKEWNSDRKLRKFEFEAELNVLAEWRQQREKQGEMAMNAVSPGCLGLDSTHLPTKVEESTTSFVLLSEDMIVNIFSRLEEDPRHLARLACVCERFLHVVRNVCWKRHCVRVLPDLLPSPRVPLDMMAPPPGGWGGLMKLLVCCPGLKHAGVLLECWDFGLDRELGSSLEYSSHQHKCRRKGKRRMEGRVGEGSKEAKYCHRDFDRKGSLGLRTPDGEPSAEVKVESTVALEVDNSLGISEANRLHCRIAGEKNNSKEVERETIAAKNEQRSQSHLVSYGTMDCTASKKRQEASGRAEEENLALWDGPCLPLEFYNCSKVTTYTEKVKMQESLKKLKQAASRCGSASSEGIKHQAEQNFPTRRGIDSDFNPEQLHLASGAWNLSREQGNKLLASRFRADCLYICDWPGCEHPGEKRKYKLFRGLFKNFKSSHVWRNLKDMKSKRIGVPCAFCSSSSSWDMMTAFCLRRSFEYHDDGEPVVRAYVCENGHVSGAWTDRPQYTL</sequence>
<dbReference type="EMBL" id="JBJQOH010000007">
    <property type="protein sequence ID" value="KAL3680890.1"/>
    <property type="molecule type" value="Genomic_DNA"/>
</dbReference>
<protein>
    <recommendedName>
        <fullName evidence="2">F-box domain-containing protein</fullName>
    </recommendedName>
</protein>
<evidence type="ECO:0000313" key="4">
    <source>
        <dbReference type="Proteomes" id="UP001633002"/>
    </source>
</evidence>
<dbReference type="SUPFAM" id="SSF81383">
    <property type="entry name" value="F-box domain"/>
    <property type="match status" value="1"/>
</dbReference>